<reference evidence="5 6" key="1">
    <citation type="journal article" date="2023" name="Plants (Basel)">
        <title>Bridging the Gap: Combining Genomics and Transcriptomics Approaches to Understand Stylosanthes scabra, an Orphan Legume from the Brazilian Caatinga.</title>
        <authorList>
            <person name="Ferreira-Neto J.R.C."/>
            <person name="da Silva M.D."/>
            <person name="Binneck E."/>
            <person name="de Melo N.F."/>
            <person name="da Silva R.H."/>
            <person name="de Melo A.L.T.M."/>
            <person name="Pandolfi V."/>
            <person name="Bustamante F.O."/>
            <person name="Brasileiro-Vidal A.C."/>
            <person name="Benko-Iseppon A.M."/>
        </authorList>
    </citation>
    <scope>NUCLEOTIDE SEQUENCE [LARGE SCALE GENOMIC DNA]</scope>
    <source>
        <tissue evidence="5">Leaves</tissue>
    </source>
</reference>
<keyword evidence="6" id="KW-1185">Reference proteome</keyword>
<dbReference type="Pfam" id="PF05701">
    <property type="entry name" value="WEMBL"/>
    <property type="match status" value="1"/>
</dbReference>
<evidence type="ECO:0000256" key="3">
    <source>
        <dbReference type="SAM" id="Coils"/>
    </source>
</evidence>
<proteinExistence type="inferred from homology"/>
<dbReference type="EMBL" id="JASCZI010000105">
    <property type="protein sequence ID" value="MED6108778.1"/>
    <property type="molecule type" value="Genomic_DNA"/>
</dbReference>
<accession>A0ABU6QB93</accession>
<evidence type="ECO:0000313" key="5">
    <source>
        <dbReference type="EMBL" id="MED6108778.1"/>
    </source>
</evidence>
<feature type="coiled-coil region" evidence="3">
    <location>
        <begin position="1"/>
        <end position="154"/>
    </location>
</feature>
<organism evidence="5 6">
    <name type="scientific">Stylosanthes scabra</name>
    <dbReference type="NCBI Taxonomy" id="79078"/>
    <lineage>
        <taxon>Eukaryota</taxon>
        <taxon>Viridiplantae</taxon>
        <taxon>Streptophyta</taxon>
        <taxon>Embryophyta</taxon>
        <taxon>Tracheophyta</taxon>
        <taxon>Spermatophyta</taxon>
        <taxon>Magnoliopsida</taxon>
        <taxon>eudicotyledons</taxon>
        <taxon>Gunneridae</taxon>
        <taxon>Pentapetalae</taxon>
        <taxon>rosids</taxon>
        <taxon>fabids</taxon>
        <taxon>Fabales</taxon>
        <taxon>Fabaceae</taxon>
        <taxon>Papilionoideae</taxon>
        <taxon>50 kb inversion clade</taxon>
        <taxon>dalbergioids sensu lato</taxon>
        <taxon>Dalbergieae</taxon>
        <taxon>Pterocarpus clade</taxon>
        <taxon>Stylosanthes</taxon>
    </lineage>
</organism>
<evidence type="ECO:0000313" key="6">
    <source>
        <dbReference type="Proteomes" id="UP001341840"/>
    </source>
</evidence>
<keyword evidence="2 3" id="KW-0175">Coiled coil</keyword>
<evidence type="ECO:0000256" key="2">
    <source>
        <dbReference type="ARBA" id="ARBA00023054"/>
    </source>
</evidence>
<feature type="region of interest" description="Disordered" evidence="4">
    <location>
        <begin position="239"/>
        <end position="258"/>
    </location>
</feature>
<protein>
    <submittedName>
        <fullName evidence="5">Uncharacterized protein</fullName>
    </submittedName>
</protein>
<name>A0ABU6QB93_9FABA</name>
<evidence type="ECO:0000256" key="1">
    <source>
        <dbReference type="ARBA" id="ARBA00005485"/>
    </source>
</evidence>
<dbReference type="InterPro" id="IPR008545">
    <property type="entry name" value="Web"/>
</dbReference>
<evidence type="ECO:0000256" key="4">
    <source>
        <dbReference type="SAM" id="MobiDB-lite"/>
    </source>
</evidence>
<comment type="caution">
    <text evidence="5">The sequence shown here is derived from an EMBL/GenBank/DDBJ whole genome shotgun (WGS) entry which is preliminary data.</text>
</comment>
<dbReference type="Proteomes" id="UP001341840">
    <property type="component" value="Unassembled WGS sequence"/>
</dbReference>
<comment type="similarity">
    <text evidence="1">Belongs to the WEB family.</text>
</comment>
<gene>
    <name evidence="5" type="ORF">PIB30_027328</name>
</gene>
<sequence>MEAMKAELAKAKEELIIAKESAIQSWLDSKPLIDELEKQKSNLAEAQQASKASKTAISELESQLQTTTNCITSKREEHLKEESTIQEIKLALNQIRHEIEDAKACITKAKQEREKLRRIVYLRKQRIKTLRLAIRAATLELEALEESKASAVQQQVYHSMNRTDVVVVTREEYNALKRTAKRKYSKANSLAAVSSEQKRAAEASHEVALSRLDKFSGTWSMERRRVTRELYSSKRVVGEGKVENNKGRRELSPKVEGGKVENKNGIRMASDVRVMKKKKWVLHKVRKCFGQNTTKLRG</sequence>